<sequence>MMVGRLEEEEEKKKKKKKQKEEEKEEEEEEKEEEKKKKEKEEEEEKEDAWTKDLRSRGQLRRAPKYFRSDFVSREMPSIALTPFSNDVLSREQDDDLYIPIKLDLEYGNGWQDVGKNSEVRYFNV</sequence>
<evidence type="ECO:0000313" key="3">
    <source>
        <dbReference type="Proteomes" id="UP000600918"/>
    </source>
</evidence>
<feature type="compositionally biased region" description="Acidic residues" evidence="1">
    <location>
        <begin position="23"/>
        <end position="32"/>
    </location>
</feature>
<dbReference type="AlphaFoldDB" id="A0A834P2F0"/>
<dbReference type="Proteomes" id="UP000600918">
    <property type="component" value="Unassembled WGS sequence"/>
</dbReference>
<reference evidence="2" key="1">
    <citation type="journal article" date="2020" name="G3 (Bethesda)">
        <title>High-Quality Assemblies for Three Invasive Social Wasps from the &lt;i&gt;Vespula&lt;/i&gt; Genus.</title>
        <authorList>
            <person name="Harrop T.W.R."/>
            <person name="Guhlin J."/>
            <person name="McLaughlin G.M."/>
            <person name="Permina E."/>
            <person name="Stockwell P."/>
            <person name="Gilligan J."/>
            <person name="Le Lec M.F."/>
            <person name="Gruber M.A.M."/>
            <person name="Quinn O."/>
            <person name="Lovegrove M."/>
            <person name="Duncan E.J."/>
            <person name="Remnant E.J."/>
            <person name="Van Eeckhoven J."/>
            <person name="Graham B."/>
            <person name="Knapp R.A."/>
            <person name="Langford K.W."/>
            <person name="Kronenberg Z."/>
            <person name="Press M.O."/>
            <person name="Eacker S.M."/>
            <person name="Wilson-Rankin E.E."/>
            <person name="Purcell J."/>
            <person name="Lester P.J."/>
            <person name="Dearden P.K."/>
        </authorList>
    </citation>
    <scope>NUCLEOTIDE SEQUENCE</scope>
    <source>
        <strain evidence="2">Volc-1</strain>
    </source>
</reference>
<feature type="region of interest" description="Disordered" evidence="1">
    <location>
        <begin position="1"/>
        <end position="56"/>
    </location>
</feature>
<name>A0A834P2F0_VESPE</name>
<dbReference type="EMBL" id="JACSDY010000006">
    <property type="protein sequence ID" value="KAF7425224.1"/>
    <property type="molecule type" value="Genomic_DNA"/>
</dbReference>
<comment type="caution">
    <text evidence="2">The sequence shown here is derived from an EMBL/GenBank/DDBJ whole genome shotgun (WGS) entry which is preliminary data.</text>
</comment>
<evidence type="ECO:0000313" key="2">
    <source>
        <dbReference type="EMBL" id="KAF7425224.1"/>
    </source>
</evidence>
<keyword evidence="3" id="KW-1185">Reference proteome</keyword>
<accession>A0A834P2F0</accession>
<protein>
    <submittedName>
        <fullName evidence="2">Uncharacterized protein</fullName>
    </submittedName>
</protein>
<proteinExistence type="predicted"/>
<evidence type="ECO:0000256" key="1">
    <source>
        <dbReference type="SAM" id="MobiDB-lite"/>
    </source>
</evidence>
<organism evidence="2 3">
    <name type="scientific">Vespula pensylvanica</name>
    <name type="common">Western yellow jacket</name>
    <name type="synonym">Wasp</name>
    <dbReference type="NCBI Taxonomy" id="30213"/>
    <lineage>
        <taxon>Eukaryota</taxon>
        <taxon>Metazoa</taxon>
        <taxon>Ecdysozoa</taxon>
        <taxon>Arthropoda</taxon>
        <taxon>Hexapoda</taxon>
        <taxon>Insecta</taxon>
        <taxon>Pterygota</taxon>
        <taxon>Neoptera</taxon>
        <taxon>Endopterygota</taxon>
        <taxon>Hymenoptera</taxon>
        <taxon>Apocrita</taxon>
        <taxon>Aculeata</taxon>
        <taxon>Vespoidea</taxon>
        <taxon>Vespidae</taxon>
        <taxon>Vespinae</taxon>
        <taxon>Vespula</taxon>
    </lineage>
</organism>
<gene>
    <name evidence="2" type="ORF">H0235_007662</name>
</gene>